<reference evidence="7 8" key="1">
    <citation type="submission" date="2018-07" db="EMBL/GenBank/DDBJ databases">
        <title>Complete genome sequencing of Ornithinimicrobium sp. AMA3305.</title>
        <authorList>
            <person name="Bae J.-W."/>
        </authorList>
    </citation>
    <scope>NUCLEOTIDE SEQUENCE [LARGE SCALE GENOMIC DNA]</scope>
    <source>
        <strain evidence="7 8">AMA3305</strain>
    </source>
</reference>
<dbReference type="Proteomes" id="UP000253790">
    <property type="component" value="Chromosome"/>
</dbReference>
<dbReference type="EMBL" id="CP031229">
    <property type="protein sequence ID" value="AXH96486.1"/>
    <property type="molecule type" value="Genomic_DNA"/>
</dbReference>
<accession>A0A345NN78</accession>
<comment type="cofactor">
    <cofactor evidence="1">
        <name>FAD</name>
        <dbReference type="ChEBI" id="CHEBI:57692"/>
    </cofactor>
</comment>
<keyword evidence="3" id="KW-0285">Flavoprotein</keyword>
<evidence type="ECO:0000256" key="5">
    <source>
        <dbReference type="ARBA" id="ARBA00023002"/>
    </source>
</evidence>
<name>A0A345NN78_9MICO</name>
<dbReference type="AlphaFoldDB" id="A0A345NN78"/>
<dbReference type="Pfam" id="PF07992">
    <property type="entry name" value="Pyr_redox_2"/>
    <property type="match status" value="1"/>
</dbReference>
<dbReference type="SUPFAM" id="SSF51905">
    <property type="entry name" value="FAD/NAD(P)-binding domain"/>
    <property type="match status" value="2"/>
</dbReference>
<dbReference type="PANTHER" id="PTHR42913:SF3">
    <property type="entry name" value="64 KDA MITOCHONDRIAL NADH DEHYDROGENASE (EUROFUNG)"/>
    <property type="match status" value="1"/>
</dbReference>
<evidence type="ECO:0000256" key="2">
    <source>
        <dbReference type="ARBA" id="ARBA00005272"/>
    </source>
</evidence>
<keyword evidence="5" id="KW-0560">Oxidoreductase</keyword>
<evidence type="ECO:0000259" key="6">
    <source>
        <dbReference type="Pfam" id="PF07992"/>
    </source>
</evidence>
<dbReference type="InterPro" id="IPR036188">
    <property type="entry name" value="FAD/NAD-bd_sf"/>
</dbReference>
<dbReference type="InterPro" id="IPR051169">
    <property type="entry name" value="NADH-Q_oxidoreductase"/>
</dbReference>
<organism evidence="7 8">
    <name type="scientific">Ornithinimicrobium avium</name>
    <dbReference type="NCBI Taxonomy" id="2283195"/>
    <lineage>
        <taxon>Bacteria</taxon>
        <taxon>Bacillati</taxon>
        <taxon>Actinomycetota</taxon>
        <taxon>Actinomycetes</taxon>
        <taxon>Micrococcales</taxon>
        <taxon>Ornithinimicrobiaceae</taxon>
        <taxon>Ornithinimicrobium</taxon>
    </lineage>
</organism>
<proteinExistence type="inferred from homology"/>
<dbReference type="InterPro" id="IPR023753">
    <property type="entry name" value="FAD/NAD-binding_dom"/>
</dbReference>
<evidence type="ECO:0000256" key="1">
    <source>
        <dbReference type="ARBA" id="ARBA00001974"/>
    </source>
</evidence>
<feature type="domain" description="FAD/NAD(P)-binding" evidence="6">
    <location>
        <begin position="3"/>
        <end position="314"/>
    </location>
</feature>
<comment type="similarity">
    <text evidence="2">Belongs to the NADH dehydrogenase family.</text>
</comment>
<sequence>MTRVVMLGGGYVTLHAYAQLVRRLGARVRSGELEIVVISADDCHSFHGFTGEVVAGLLPLERTRTPLTGALPLASIVHGRATHVDPVARTVSFVRHGAGTTEQVGYAELVVGTGGREPLTTVPGLVEHGFTLRGVGEIGGLAEHLHDVLADLPREGAPEDPRRRVVVAGGGIAGTELAAAVADLGHGRLEVLLVHGGEELLPELRGSHPRLAHRVEHELSRLGVRVLLGTRLARVTGRGAVLTGPAGPAAASLHPAATVLATIGQVPVVVPGTEGLARDARGRLVTAADLSVVDAPGIWSAGDAARVLHPVTGEPVPTNALWAIKAGAHLGANLARRLRARPTRPFGYRGLGQAASYGLGRSVAELYGMELTGGAAWLLRLTFFLRFMPTRRGAAGVVRDLTAVLLTGTRPPAVPSPLSRAGAPAPATARAPVPVLLAAGPPDRAAQAGAR</sequence>
<keyword evidence="4" id="KW-0274">FAD</keyword>
<dbReference type="RefSeq" id="WP_114928251.1">
    <property type="nucleotide sequence ID" value="NZ_CP031229.1"/>
</dbReference>
<evidence type="ECO:0000256" key="3">
    <source>
        <dbReference type="ARBA" id="ARBA00022630"/>
    </source>
</evidence>
<gene>
    <name evidence="7" type="ORF">DV701_10435</name>
</gene>
<dbReference type="Gene3D" id="3.50.50.100">
    <property type="match status" value="1"/>
</dbReference>
<dbReference type="GO" id="GO:0019646">
    <property type="term" value="P:aerobic electron transport chain"/>
    <property type="evidence" value="ECO:0007669"/>
    <property type="project" value="TreeGrafter"/>
</dbReference>
<protein>
    <recommendedName>
        <fullName evidence="6">FAD/NAD(P)-binding domain-containing protein</fullName>
    </recommendedName>
</protein>
<dbReference type="OrthoDB" id="9802028at2"/>
<dbReference type="GO" id="GO:0003955">
    <property type="term" value="F:NAD(P)H dehydrogenase (quinone) activity"/>
    <property type="evidence" value="ECO:0007669"/>
    <property type="project" value="TreeGrafter"/>
</dbReference>
<evidence type="ECO:0000313" key="8">
    <source>
        <dbReference type="Proteomes" id="UP000253790"/>
    </source>
</evidence>
<evidence type="ECO:0000313" key="7">
    <source>
        <dbReference type="EMBL" id="AXH96486.1"/>
    </source>
</evidence>
<dbReference type="PANTHER" id="PTHR42913">
    <property type="entry name" value="APOPTOSIS-INDUCING FACTOR 1"/>
    <property type="match status" value="1"/>
</dbReference>
<evidence type="ECO:0000256" key="4">
    <source>
        <dbReference type="ARBA" id="ARBA00022827"/>
    </source>
</evidence>
<dbReference type="KEGG" id="orn:DV701_10435"/>
<dbReference type="PRINTS" id="PR00368">
    <property type="entry name" value="FADPNR"/>
</dbReference>
<keyword evidence="8" id="KW-1185">Reference proteome</keyword>